<name>A0ABS1CHG7_9GAMM</name>
<feature type="region of interest" description="Disordered" evidence="1">
    <location>
        <begin position="1"/>
        <end position="20"/>
    </location>
</feature>
<feature type="domain" description="Microcin J25-processing protein McjB C-terminal" evidence="2">
    <location>
        <begin position="79"/>
        <end position="149"/>
    </location>
</feature>
<proteinExistence type="predicted"/>
<dbReference type="EMBL" id="NRRV01000025">
    <property type="protein sequence ID" value="MBK1631365.1"/>
    <property type="molecule type" value="Genomic_DNA"/>
</dbReference>
<evidence type="ECO:0000313" key="4">
    <source>
        <dbReference type="Proteomes" id="UP000748752"/>
    </source>
</evidence>
<dbReference type="Pfam" id="PF13471">
    <property type="entry name" value="Transglut_core3"/>
    <property type="match status" value="1"/>
</dbReference>
<organism evidence="3 4">
    <name type="scientific">Thiohalocapsa halophila</name>
    <dbReference type="NCBI Taxonomy" id="69359"/>
    <lineage>
        <taxon>Bacteria</taxon>
        <taxon>Pseudomonadati</taxon>
        <taxon>Pseudomonadota</taxon>
        <taxon>Gammaproteobacteria</taxon>
        <taxon>Chromatiales</taxon>
        <taxon>Chromatiaceae</taxon>
        <taxon>Thiohalocapsa</taxon>
    </lineage>
</organism>
<dbReference type="InterPro" id="IPR032708">
    <property type="entry name" value="McjB_C"/>
</dbReference>
<sequence>MGRESVALSHSVPDPAPQTPKCGKSVGDVVVFVAALRLARYAQRVLNGHKLTAVVETMSRLPWLPCRLEPGVARCASLRASRHLARLRRKDDTCLVRALVLSALVSDRPDVLLHIGFRSGHDAGSLAVGHAWVTVGGVNVSGERSAGQDRHHYTSAQHIRIERQR</sequence>
<evidence type="ECO:0000259" key="2">
    <source>
        <dbReference type="Pfam" id="PF13471"/>
    </source>
</evidence>
<dbReference type="Proteomes" id="UP000748752">
    <property type="component" value="Unassembled WGS sequence"/>
</dbReference>
<evidence type="ECO:0000256" key="1">
    <source>
        <dbReference type="SAM" id="MobiDB-lite"/>
    </source>
</evidence>
<reference evidence="3 4" key="1">
    <citation type="journal article" date="2020" name="Microorganisms">
        <title>Osmotic Adaptation and Compatible Solute Biosynthesis of Phototrophic Bacteria as Revealed from Genome Analyses.</title>
        <authorList>
            <person name="Imhoff J.F."/>
            <person name="Rahn T."/>
            <person name="Kunzel S."/>
            <person name="Keller A."/>
            <person name="Neulinger S.C."/>
        </authorList>
    </citation>
    <scope>NUCLEOTIDE SEQUENCE [LARGE SCALE GENOMIC DNA]</scope>
    <source>
        <strain evidence="3 4">DSM 6210</strain>
    </source>
</reference>
<accession>A0ABS1CHG7</accession>
<comment type="caution">
    <text evidence="3">The sequence shown here is derived from an EMBL/GenBank/DDBJ whole genome shotgun (WGS) entry which is preliminary data.</text>
</comment>
<keyword evidence="4" id="KW-1185">Reference proteome</keyword>
<gene>
    <name evidence="3" type="ORF">CKO31_11560</name>
</gene>
<evidence type="ECO:0000313" key="3">
    <source>
        <dbReference type="EMBL" id="MBK1631365.1"/>
    </source>
</evidence>
<protein>
    <recommendedName>
        <fullName evidence="2">Microcin J25-processing protein McjB C-terminal domain-containing protein</fullName>
    </recommendedName>
</protein>